<proteinExistence type="predicted"/>
<dbReference type="Proteomes" id="UP000323506">
    <property type="component" value="Chromosome A05"/>
</dbReference>
<organism evidence="2 3">
    <name type="scientific">Gossypium darwinii</name>
    <name type="common">Darwin's cotton</name>
    <name type="synonym">Gossypium barbadense var. darwinii</name>
    <dbReference type="NCBI Taxonomy" id="34276"/>
    <lineage>
        <taxon>Eukaryota</taxon>
        <taxon>Viridiplantae</taxon>
        <taxon>Streptophyta</taxon>
        <taxon>Embryophyta</taxon>
        <taxon>Tracheophyta</taxon>
        <taxon>Spermatophyta</taxon>
        <taxon>Magnoliopsida</taxon>
        <taxon>eudicotyledons</taxon>
        <taxon>Gunneridae</taxon>
        <taxon>Pentapetalae</taxon>
        <taxon>rosids</taxon>
        <taxon>malvids</taxon>
        <taxon>Malvales</taxon>
        <taxon>Malvaceae</taxon>
        <taxon>Malvoideae</taxon>
        <taxon>Gossypium</taxon>
    </lineage>
</organism>
<dbReference type="EMBL" id="CM017692">
    <property type="protein sequence ID" value="TYH16994.1"/>
    <property type="molecule type" value="Genomic_DNA"/>
</dbReference>
<feature type="domain" description="VQ" evidence="1">
    <location>
        <begin position="96"/>
        <end position="117"/>
    </location>
</feature>
<evidence type="ECO:0000313" key="2">
    <source>
        <dbReference type="EMBL" id="TYH16994.1"/>
    </source>
</evidence>
<accession>A0A5D2GFW6</accession>
<name>A0A5D2GFW6_GOSDA</name>
<dbReference type="AlphaFoldDB" id="A0A5D2GFW6"/>
<dbReference type="InterPro" id="IPR039608">
    <property type="entry name" value="VQ_1/10"/>
</dbReference>
<sequence>MKGQGFSLFDILAYKLKAFCFDCIYTVNSTCRTLYLLRFVYLSSSPFPFPYIIPATLIITSCSLDLKPYVSIFSSEELLAVLGMSHENVKVVLIGTQYVETDPVSFKSVVQRLTGKDCCVSWIEESSFSGIKTETKVHGKVAAERPCGTATVGVGTGGVPLLTKGFSFKDLDRMIMEAPPMDEFKWLWDD</sequence>
<gene>
    <name evidence="2" type="ORF">ES288_A05G157900v1</name>
</gene>
<dbReference type="PANTHER" id="PTHR34777:SF25">
    <property type="entry name" value="VQ DOMAIN-CONTAINING PROTEIN"/>
    <property type="match status" value="1"/>
</dbReference>
<dbReference type="Pfam" id="PF05678">
    <property type="entry name" value="VQ"/>
    <property type="match status" value="1"/>
</dbReference>
<reference evidence="2 3" key="1">
    <citation type="submission" date="2019-06" db="EMBL/GenBank/DDBJ databases">
        <title>WGS assembly of Gossypium darwinii.</title>
        <authorList>
            <person name="Chen Z.J."/>
            <person name="Sreedasyam A."/>
            <person name="Ando A."/>
            <person name="Song Q."/>
            <person name="De L."/>
            <person name="Hulse-Kemp A."/>
            <person name="Ding M."/>
            <person name="Ye W."/>
            <person name="Kirkbride R."/>
            <person name="Jenkins J."/>
            <person name="Plott C."/>
            <person name="Lovell J."/>
            <person name="Lin Y.-M."/>
            <person name="Vaughn R."/>
            <person name="Liu B."/>
            <person name="Li W."/>
            <person name="Simpson S."/>
            <person name="Scheffler B."/>
            <person name="Saski C."/>
            <person name="Grover C."/>
            <person name="Hu G."/>
            <person name="Conover J."/>
            <person name="Carlson J."/>
            <person name="Shu S."/>
            <person name="Boston L."/>
            <person name="Williams M."/>
            <person name="Peterson D."/>
            <person name="Mcgee K."/>
            <person name="Jones D."/>
            <person name="Wendel J."/>
            <person name="Stelly D."/>
            <person name="Grimwood J."/>
            <person name="Schmutz J."/>
        </authorList>
    </citation>
    <scope>NUCLEOTIDE SEQUENCE [LARGE SCALE GENOMIC DNA]</scope>
    <source>
        <strain evidence="2">1808015.09</strain>
    </source>
</reference>
<keyword evidence="3" id="KW-1185">Reference proteome</keyword>
<dbReference type="InterPro" id="IPR008889">
    <property type="entry name" value="VQ"/>
</dbReference>
<protein>
    <recommendedName>
        <fullName evidence="1">VQ domain-containing protein</fullName>
    </recommendedName>
</protein>
<dbReference type="PANTHER" id="PTHR34777">
    <property type="entry name" value="VQ MOTIF-CONTAINING PROTEIN 10"/>
    <property type="match status" value="1"/>
</dbReference>
<evidence type="ECO:0000259" key="1">
    <source>
        <dbReference type="Pfam" id="PF05678"/>
    </source>
</evidence>
<evidence type="ECO:0000313" key="3">
    <source>
        <dbReference type="Proteomes" id="UP000323506"/>
    </source>
</evidence>